<reference evidence="3 5" key="1">
    <citation type="submission" date="2016-05" db="EMBL/GenBank/DDBJ databases">
        <title>Complete Genome and Methylome Analysis of Psychrotrophic Bacterial Isolates from Antarctic Lake Untersee.</title>
        <authorList>
            <person name="Fomenkov A."/>
            <person name="Akimov V.N."/>
            <person name="Vasilyeva L.V."/>
            <person name="Andersen D."/>
            <person name="Vincze T."/>
            <person name="Roberts R.J."/>
        </authorList>
    </citation>
    <scope>NUCLEOTIDE SEQUENCE [LARGE SCALE GENOMIC DNA]</scope>
    <source>
        <strain evidence="3 5">U14-5</strain>
    </source>
</reference>
<feature type="region of interest" description="Disordered" evidence="1">
    <location>
        <begin position="191"/>
        <end position="213"/>
    </location>
</feature>
<evidence type="ECO:0000256" key="1">
    <source>
        <dbReference type="SAM" id="MobiDB-lite"/>
    </source>
</evidence>
<keyword evidence="2" id="KW-0732">Signal</keyword>
<dbReference type="RefSeq" id="WP_075797798.1">
    <property type="nucleotide sequence ID" value="NZ_CP015583.1"/>
</dbReference>
<dbReference type="Proteomes" id="UP001258945">
    <property type="component" value="Unassembled WGS sequence"/>
</dbReference>
<reference evidence="4" key="3">
    <citation type="submission" date="2023-09" db="EMBL/GenBank/DDBJ databases">
        <authorList>
            <person name="Schober I."/>
            <person name="Bunk B."/>
        </authorList>
    </citation>
    <scope>NUCLEOTIDE SEQUENCE</scope>
    <source>
        <strain evidence="4">DSM 103800</strain>
    </source>
</reference>
<dbReference type="Proteomes" id="UP000185494">
    <property type="component" value="Chromosome 1"/>
</dbReference>
<dbReference type="EMBL" id="JAVVDO010000010">
    <property type="protein sequence ID" value="MDT8331046.1"/>
    <property type="molecule type" value="Genomic_DNA"/>
</dbReference>
<evidence type="ECO:0008006" key="7">
    <source>
        <dbReference type="Google" id="ProtNLM"/>
    </source>
</evidence>
<evidence type="ECO:0000313" key="5">
    <source>
        <dbReference type="Proteomes" id="UP000185494"/>
    </source>
</evidence>
<proteinExistence type="predicted"/>
<gene>
    <name evidence="3" type="ORF">RGI145_06945</name>
    <name evidence="4" type="ORF">RQ831_08255</name>
</gene>
<accession>A0A1L7ADK0</accession>
<dbReference type="AlphaFoldDB" id="A0A1L7ADK0"/>
<name>A0A1L7ADK0_9PROT</name>
<evidence type="ECO:0000313" key="3">
    <source>
        <dbReference type="EMBL" id="APT56877.1"/>
    </source>
</evidence>
<evidence type="ECO:0000313" key="6">
    <source>
        <dbReference type="Proteomes" id="UP001258945"/>
    </source>
</evidence>
<organism evidence="3 5">
    <name type="scientific">Roseomonas gilardii</name>
    <dbReference type="NCBI Taxonomy" id="257708"/>
    <lineage>
        <taxon>Bacteria</taxon>
        <taxon>Pseudomonadati</taxon>
        <taxon>Pseudomonadota</taxon>
        <taxon>Alphaproteobacteria</taxon>
        <taxon>Acetobacterales</taxon>
        <taxon>Roseomonadaceae</taxon>
        <taxon>Roseomonas</taxon>
    </lineage>
</organism>
<keyword evidence="6" id="KW-1185">Reference proteome</keyword>
<dbReference type="KEGG" id="rgi:RGI145_06945"/>
<feature type="signal peptide" evidence="2">
    <location>
        <begin position="1"/>
        <end position="17"/>
    </location>
</feature>
<feature type="chain" id="PRO_5009871166" description="Lipoprotein" evidence="2">
    <location>
        <begin position="18"/>
        <end position="213"/>
    </location>
</feature>
<reference evidence="4 6" key="2">
    <citation type="journal article" date="2019" name="Microb. Pathog.">
        <title>Comparison of VITEK 2, MALDI-TOF MS, 16S rRNA gene sequencing, and whole-genome sequencing for identification of Roseomonas mucosa.</title>
        <authorList>
            <person name="Rudolph W.W."/>
            <person name="Gunzer F."/>
            <person name="Trauth M."/>
            <person name="Bunk B."/>
            <person name="Bigge R."/>
            <person name="Schrottner P."/>
        </authorList>
    </citation>
    <scope>NUCLEOTIDE SEQUENCE [LARGE SCALE GENOMIC DNA]</scope>
    <source>
        <strain evidence="4 6">DSM 103800</strain>
    </source>
</reference>
<evidence type="ECO:0000256" key="2">
    <source>
        <dbReference type="SAM" id="SignalP"/>
    </source>
</evidence>
<sequence>MQRRLLLLALLPLAACAELRTPRRPISPPPGLLTGPDQGRQAIRELDESFRNGAAALRGHPERMARAAAMLEWLCTDLAGNPRWNPVSPGVKQVVYTARDEVRNALGIQPEVTGPEAATVMADVARELADGQETRAQALLEDERRFRNGGERVIARLRDPGPLPNSEIALGALAQEVARLDSVNGWVVQPAADPSLTGTRGLEDDSFRSSPGF</sequence>
<evidence type="ECO:0000313" key="4">
    <source>
        <dbReference type="EMBL" id="MDT8331046.1"/>
    </source>
</evidence>
<dbReference type="STRING" id="257708.RGI145_06945"/>
<dbReference type="EMBL" id="CP015583">
    <property type="protein sequence ID" value="APT56877.1"/>
    <property type="molecule type" value="Genomic_DNA"/>
</dbReference>
<protein>
    <recommendedName>
        <fullName evidence="7">Lipoprotein</fullName>
    </recommendedName>
</protein>